<accession>A0A8J1UHC6</accession>
<dbReference type="Pfam" id="PF03385">
    <property type="entry name" value="STELLO"/>
    <property type="match status" value="1"/>
</dbReference>
<protein>
    <submittedName>
        <fullName evidence="1">Uncharacterized protein</fullName>
    </submittedName>
</protein>
<evidence type="ECO:0000313" key="2">
    <source>
        <dbReference type="Proteomes" id="UP000749559"/>
    </source>
</evidence>
<dbReference type="EMBL" id="CAIIXF020000007">
    <property type="protein sequence ID" value="CAH1788513.1"/>
    <property type="molecule type" value="Genomic_DNA"/>
</dbReference>
<dbReference type="PANTHER" id="PTHR31362:SF0">
    <property type="entry name" value="EXOSTOSIN DOMAIN-CONTAINING PROTEIN-RELATED"/>
    <property type="match status" value="1"/>
</dbReference>
<sequence length="415" mass="48333">MKHKLLLILLLGSTNVLVLVFILQLGKVDLGKVPIFIKTAPKRSAPKIIKYKKDVQSKKGDHWGPFNKIQPVISNITNNLEIPPNQLEYLETVYKHTCPEHSRRKLNHRHETQEDYRRYNNYSDVALLIVFNTAHYEVIPLLETMYRTSFPKILYCGPGELPQKIIQWLSISFISYGRSPRGRLDGAANYECLTMAFSLKLNVTGYIFLGDDVMFNFWNLRLPKNIPWSSPQLIGDLSEKKTKECTYDNSLEDWFCYATKWTWWPPFRFATLDALEHLQHVSKSSQVVHECLENLKCRNGAAHRVNRGLADIYYVPSKYAREYIELSTIFWKNKVWLEIAVPTILNCIAEERPPIIPGSYFKDYTELRNKPWVHFPVNVDKVFFHPAKLSAVIEKSQDHVTYFCDVVMTEIVKNT</sequence>
<dbReference type="Proteomes" id="UP000749559">
    <property type="component" value="Unassembled WGS sequence"/>
</dbReference>
<evidence type="ECO:0000313" key="1">
    <source>
        <dbReference type="EMBL" id="CAH1788513.1"/>
    </source>
</evidence>
<dbReference type="PANTHER" id="PTHR31362">
    <property type="entry name" value="GLYCOSYLTRANSFERASE STELLO1-RELATED"/>
    <property type="match status" value="1"/>
</dbReference>
<keyword evidence="2" id="KW-1185">Reference proteome</keyword>
<gene>
    <name evidence="1" type="ORF">OFUS_LOCUS14027</name>
</gene>
<organism evidence="1 2">
    <name type="scientific">Owenia fusiformis</name>
    <name type="common">Polychaete worm</name>
    <dbReference type="NCBI Taxonomy" id="6347"/>
    <lineage>
        <taxon>Eukaryota</taxon>
        <taxon>Metazoa</taxon>
        <taxon>Spiralia</taxon>
        <taxon>Lophotrochozoa</taxon>
        <taxon>Annelida</taxon>
        <taxon>Polychaeta</taxon>
        <taxon>Sedentaria</taxon>
        <taxon>Canalipalpata</taxon>
        <taxon>Sabellida</taxon>
        <taxon>Oweniida</taxon>
        <taxon>Oweniidae</taxon>
        <taxon>Owenia</taxon>
    </lineage>
</organism>
<name>A0A8J1UHC6_OWEFU</name>
<comment type="caution">
    <text evidence="1">The sequence shown here is derived from an EMBL/GenBank/DDBJ whole genome shotgun (WGS) entry which is preliminary data.</text>
</comment>
<proteinExistence type="predicted"/>
<dbReference type="AlphaFoldDB" id="A0A8J1UHC6"/>
<dbReference type="OrthoDB" id="6284370at2759"/>
<reference evidence="1" key="1">
    <citation type="submission" date="2022-03" db="EMBL/GenBank/DDBJ databases">
        <authorList>
            <person name="Martin C."/>
        </authorList>
    </citation>
    <scope>NUCLEOTIDE SEQUENCE</scope>
</reference>
<dbReference type="InterPro" id="IPR005049">
    <property type="entry name" value="STL-like"/>
</dbReference>